<evidence type="ECO:0000313" key="4">
    <source>
        <dbReference type="Proteomes" id="UP001321473"/>
    </source>
</evidence>
<reference evidence="3 4" key="1">
    <citation type="journal article" date="2023" name="Arcadia Sci">
        <title>De novo assembly of a long-read Amblyomma americanum tick genome.</title>
        <authorList>
            <person name="Chou S."/>
            <person name="Poskanzer K.E."/>
            <person name="Rollins M."/>
            <person name="Thuy-Boun P.S."/>
        </authorList>
    </citation>
    <scope>NUCLEOTIDE SEQUENCE [LARGE SCALE GENOMIC DNA]</scope>
    <source>
        <strain evidence="3">F_SG_1</strain>
        <tissue evidence="3">Salivary glands</tissue>
    </source>
</reference>
<evidence type="ECO:0008006" key="5">
    <source>
        <dbReference type="Google" id="ProtNLM"/>
    </source>
</evidence>
<keyword evidence="2" id="KW-0812">Transmembrane</keyword>
<dbReference type="Proteomes" id="UP001321473">
    <property type="component" value="Unassembled WGS sequence"/>
</dbReference>
<comment type="caution">
    <text evidence="3">The sequence shown here is derived from an EMBL/GenBank/DDBJ whole genome shotgun (WGS) entry which is preliminary data.</text>
</comment>
<keyword evidence="2" id="KW-0472">Membrane</keyword>
<feature type="compositionally biased region" description="Low complexity" evidence="1">
    <location>
        <begin position="19"/>
        <end position="32"/>
    </location>
</feature>
<feature type="region of interest" description="Disordered" evidence="1">
    <location>
        <begin position="1"/>
        <end position="35"/>
    </location>
</feature>
<feature type="compositionally biased region" description="Polar residues" evidence="1">
    <location>
        <begin position="1"/>
        <end position="10"/>
    </location>
</feature>
<evidence type="ECO:0000313" key="3">
    <source>
        <dbReference type="EMBL" id="KAK8774822.1"/>
    </source>
</evidence>
<organism evidence="3 4">
    <name type="scientific">Amblyomma americanum</name>
    <name type="common">Lone star tick</name>
    <dbReference type="NCBI Taxonomy" id="6943"/>
    <lineage>
        <taxon>Eukaryota</taxon>
        <taxon>Metazoa</taxon>
        <taxon>Ecdysozoa</taxon>
        <taxon>Arthropoda</taxon>
        <taxon>Chelicerata</taxon>
        <taxon>Arachnida</taxon>
        <taxon>Acari</taxon>
        <taxon>Parasitiformes</taxon>
        <taxon>Ixodida</taxon>
        <taxon>Ixodoidea</taxon>
        <taxon>Ixodidae</taxon>
        <taxon>Amblyomminae</taxon>
        <taxon>Amblyomma</taxon>
    </lineage>
</organism>
<evidence type="ECO:0000256" key="2">
    <source>
        <dbReference type="SAM" id="Phobius"/>
    </source>
</evidence>
<sequence length="193" mass="20807">MAQPQQQYPPASNVPDPQPQAATAARPTYAAAHGRSPMDRLAAVPPGSAFMSDSQLLQEQTHNQVGKFWTLCRFWSCVGLFFAIGAFLVFFLSKAKNRDGDTAAAVAAGTTALETYATERQSADRGAMLPRVATEPRKKGAPPVTRARHGDHPVYPTASTTTDYDSTLRSEVAAANSGDEEISETESTFEPRF</sequence>
<protein>
    <recommendedName>
        <fullName evidence="5">Transmembrane protein</fullName>
    </recommendedName>
</protein>
<feature type="region of interest" description="Disordered" evidence="1">
    <location>
        <begin position="131"/>
        <end position="193"/>
    </location>
</feature>
<feature type="transmembrane region" description="Helical" evidence="2">
    <location>
        <begin position="73"/>
        <end position="92"/>
    </location>
</feature>
<feature type="compositionally biased region" description="Polar residues" evidence="1">
    <location>
        <begin position="157"/>
        <end position="169"/>
    </location>
</feature>
<keyword evidence="4" id="KW-1185">Reference proteome</keyword>
<evidence type="ECO:0000256" key="1">
    <source>
        <dbReference type="SAM" id="MobiDB-lite"/>
    </source>
</evidence>
<gene>
    <name evidence="3" type="ORF">V5799_010645</name>
</gene>
<accession>A0AAQ4EJA9</accession>
<dbReference type="EMBL" id="JARKHS020014957">
    <property type="protein sequence ID" value="KAK8774822.1"/>
    <property type="molecule type" value="Genomic_DNA"/>
</dbReference>
<dbReference type="AlphaFoldDB" id="A0AAQ4EJA9"/>
<keyword evidence="2" id="KW-1133">Transmembrane helix</keyword>
<proteinExistence type="predicted"/>
<name>A0AAQ4EJA9_AMBAM</name>